<evidence type="ECO:0000313" key="2">
    <source>
        <dbReference type="Proteomes" id="UP000286246"/>
    </source>
</evidence>
<organism evidence="1 2">
    <name type="scientific">Sphingobacterium detergens</name>
    <dbReference type="NCBI Taxonomy" id="1145106"/>
    <lineage>
        <taxon>Bacteria</taxon>
        <taxon>Pseudomonadati</taxon>
        <taxon>Bacteroidota</taxon>
        <taxon>Sphingobacteriia</taxon>
        <taxon>Sphingobacteriales</taxon>
        <taxon>Sphingobacteriaceae</taxon>
        <taxon>Sphingobacterium</taxon>
    </lineage>
</organism>
<sequence>MFFAYNVNETSMKSFLIGKIIMMSPNLIHVGFFDLNIFGDINYLSRLIVPFNKLFYKLFKINIVCCISIESSNSSCLNHKEFVTLIA</sequence>
<name>A0A420BFV1_SPHD1</name>
<keyword evidence="2" id="KW-1185">Reference proteome</keyword>
<reference evidence="1 2" key="1">
    <citation type="submission" date="2018-09" db="EMBL/GenBank/DDBJ databases">
        <title>Genomic Encyclopedia of Type Strains, Phase III (KMG-III): the genomes of soil and plant-associated and newly described type strains.</title>
        <authorList>
            <person name="Whitman W."/>
        </authorList>
    </citation>
    <scope>NUCLEOTIDE SEQUENCE [LARGE SCALE GENOMIC DNA]</scope>
    <source>
        <strain evidence="1 2">CECT 7938</strain>
    </source>
</reference>
<proteinExistence type="predicted"/>
<dbReference type="Proteomes" id="UP000286246">
    <property type="component" value="Unassembled WGS sequence"/>
</dbReference>
<dbReference type="EMBL" id="RAPY01000001">
    <property type="protein sequence ID" value="RKE55565.1"/>
    <property type="molecule type" value="Genomic_DNA"/>
</dbReference>
<protein>
    <submittedName>
        <fullName evidence="1">Uncharacterized protein</fullName>
    </submittedName>
</protein>
<evidence type="ECO:0000313" key="1">
    <source>
        <dbReference type="EMBL" id="RKE55565.1"/>
    </source>
</evidence>
<gene>
    <name evidence="1" type="ORF">DFQ12_0397</name>
</gene>
<dbReference type="AlphaFoldDB" id="A0A420BFV1"/>
<comment type="caution">
    <text evidence="1">The sequence shown here is derived from an EMBL/GenBank/DDBJ whole genome shotgun (WGS) entry which is preliminary data.</text>
</comment>
<accession>A0A420BFV1</accession>